<dbReference type="HAMAP" id="MF_00067">
    <property type="entry name" value="GmhA"/>
    <property type="match status" value="1"/>
</dbReference>
<name>A0A2A4MR13_9GAMM</name>
<dbReference type="InterPro" id="IPR004515">
    <property type="entry name" value="Phosphoheptose_Isoase"/>
</dbReference>
<reference evidence="13" key="1">
    <citation type="submission" date="2017-08" db="EMBL/GenBank/DDBJ databases">
        <title>A dynamic microbial community with high functional redundancy inhabits the cold, oxic subseafloor aquifer.</title>
        <authorList>
            <person name="Tully B.J."/>
            <person name="Wheat C.G."/>
            <person name="Glazer B.T."/>
            <person name="Huber J.A."/>
        </authorList>
    </citation>
    <scope>NUCLEOTIDE SEQUENCE [LARGE SCALE GENOMIC DNA]</scope>
</reference>
<evidence type="ECO:0000256" key="1">
    <source>
        <dbReference type="ARBA" id="ARBA00000348"/>
    </source>
</evidence>
<dbReference type="NCBIfam" id="NF010546">
    <property type="entry name" value="PRK13936.1"/>
    <property type="match status" value="1"/>
</dbReference>
<keyword evidence="8 10" id="KW-0413">Isomerase</keyword>
<evidence type="ECO:0000256" key="5">
    <source>
        <dbReference type="ARBA" id="ARBA00022490"/>
    </source>
</evidence>
<evidence type="ECO:0000259" key="11">
    <source>
        <dbReference type="PROSITE" id="PS51464"/>
    </source>
</evidence>
<dbReference type="AlphaFoldDB" id="A0A2A4MR13"/>
<dbReference type="GO" id="GO:0008270">
    <property type="term" value="F:zinc ion binding"/>
    <property type="evidence" value="ECO:0007669"/>
    <property type="project" value="UniProtKB-UniRule"/>
</dbReference>
<comment type="cofactor">
    <cofactor evidence="10">
        <name>Zn(2+)</name>
        <dbReference type="ChEBI" id="CHEBI:29105"/>
    </cofactor>
    <text evidence="10">Binds 1 zinc ion per subunit.</text>
</comment>
<comment type="catalytic activity">
    <reaction evidence="1 10">
        <text>2 D-sedoheptulose 7-phosphate = D-glycero-alpha-D-manno-heptose 7-phosphate + D-glycero-beta-D-manno-heptose 7-phosphate</text>
        <dbReference type="Rhea" id="RHEA:27489"/>
        <dbReference type="ChEBI" id="CHEBI:57483"/>
        <dbReference type="ChEBI" id="CHEBI:60203"/>
        <dbReference type="ChEBI" id="CHEBI:60204"/>
        <dbReference type="EC" id="5.3.1.28"/>
    </reaction>
</comment>
<feature type="binding site" evidence="10">
    <location>
        <begin position="51"/>
        <end position="53"/>
    </location>
    <ligand>
        <name>substrate</name>
    </ligand>
</feature>
<dbReference type="PROSITE" id="PS51464">
    <property type="entry name" value="SIS"/>
    <property type="match status" value="1"/>
</dbReference>
<dbReference type="GO" id="GO:2001061">
    <property type="term" value="P:D-glycero-D-manno-heptose 7-phosphate biosynthetic process"/>
    <property type="evidence" value="ECO:0007669"/>
    <property type="project" value="UniProtKB-UniPathway"/>
</dbReference>
<dbReference type="InterPro" id="IPR001347">
    <property type="entry name" value="SIS_dom"/>
</dbReference>
<comment type="subunit">
    <text evidence="10">Homotetramer.</text>
</comment>
<dbReference type="InterPro" id="IPR046348">
    <property type="entry name" value="SIS_dom_sf"/>
</dbReference>
<evidence type="ECO:0000313" key="13">
    <source>
        <dbReference type="Proteomes" id="UP000218172"/>
    </source>
</evidence>
<proteinExistence type="inferred from homology"/>
<evidence type="ECO:0000313" key="12">
    <source>
        <dbReference type="EMBL" id="PCH62545.1"/>
    </source>
</evidence>
<keyword evidence="7 10" id="KW-0862">Zinc</keyword>
<feature type="binding site" evidence="10">
    <location>
        <begin position="119"/>
        <end position="121"/>
    </location>
    <ligand>
        <name>substrate</name>
    </ligand>
</feature>
<dbReference type="CDD" id="cd05006">
    <property type="entry name" value="SIS_GmhA"/>
    <property type="match status" value="1"/>
</dbReference>
<dbReference type="NCBIfam" id="TIGR00441">
    <property type="entry name" value="gmhA"/>
    <property type="match status" value="1"/>
</dbReference>
<comment type="caution">
    <text evidence="12">The sequence shown here is derived from an EMBL/GenBank/DDBJ whole genome shotgun (WGS) entry which is preliminary data.</text>
</comment>
<feature type="binding site" evidence="10">
    <location>
        <position position="182"/>
    </location>
    <ligand>
        <name>Zn(2+)</name>
        <dbReference type="ChEBI" id="CHEBI:29105"/>
    </ligand>
</feature>
<keyword evidence="9 10" id="KW-0119">Carbohydrate metabolism</keyword>
<feature type="binding site" evidence="10">
    <location>
        <position position="124"/>
    </location>
    <ligand>
        <name>substrate</name>
    </ligand>
</feature>
<dbReference type="InterPro" id="IPR035461">
    <property type="entry name" value="GmhA/DiaA"/>
</dbReference>
<feature type="binding site" evidence="10">
    <location>
        <position position="64"/>
    </location>
    <ligand>
        <name>Zn(2+)</name>
        <dbReference type="ChEBI" id="CHEBI:29105"/>
    </ligand>
</feature>
<dbReference type="Pfam" id="PF13580">
    <property type="entry name" value="SIS_2"/>
    <property type="match status" value="1"/>
</dbReference>
<dbReference type="GO" id="GO:0097367">
    <property type="term" value="F:carbohydrate derivative binding"/>
    <property type="evidence" value="ECO:0007669"/>
    <property type="project" value="InterPro"/>
</dbReference>
<evidence type="ECO:0000256" key="4">
    <source>
        <dbReference type="ARBA" id="ARBA00009894"/>
    </source>
</evidence>
<comment type="function">
    <text evidence="2 10">Catalyzes the isomerization of sedoheptulose 7-phosphate in D-glycero-D-manno-heptose 7-phosphate.</text>
</comment>
<evidence type="ECO:0000256" key="8">
    <source>
        <dbReference type="ARBA" id="ARBA00023235"/>
    </source>
</evidence>
<comment type="subcellular location">
    <subcellularLocation>
        <location evidence="3 10">Cytoplasm</location>
    </subcellularLocation>
</comment>
<sequence length="198" mass="20984">MDLQQRIDKLFQLSIETKTASQAILAPSISAASTVMIQSLLADKKILSCGNGGSAGDAQHFSAELLGRFERERPGLPAIAITTDTSTLTAIANDYDFNQIFSKQVTALGQAGDCLLAISTSGNSANVIEAIHAAHGREMSVVALTGKDGGKIASVLNPDDVEIRVPAHSTARIQEVHLLVIHCLCDLIDCQLFGENEI</sequence>
<feature type="binding site" evidence="10">
    <location>
        <begin position="93"/>
        <end position="94"/>
    </location>
    <ligand>
        <name>substrate</name>
    </ligand>
</feature>
<comment type="miscellaneous">
    <text evidence="10">The reaction produces a racemic mixture of D-glycero-alpha-D-manno-heptose 7-phosphate and D-glycero-beta-D-manno-heptose 7-phosphate.</text>
</comment>
<dbReference type="SUPFAM" id="SSF53697">
    <property type="entry name" value="SIS domain"/>
    <property type="match status" value="1"/>
</dbReference>
<comment type="similarity">
    <text evidence="4 10">Belongs to the SIS family. GmhA subfamily.</text>
</comment>
<feature type="binding site" evidence="10">
    <location>
        <position position="60"/>
    </location>
    <ligand>
        <name>Zn(2+)</name>
        <dbReference type="ChEBI" id="CHEBI:29105"/>
    </ligand>
</feature>
<dbReference type="GO" id="GO:0005737">
    <property type="term" value="C:cytoplasm"/>
    <property type="evidence" value="ECO:0007669"/>
    <property type="project" value="UniProtKB-SubCell"/>
</dbReference>
<comment type="pathway">
    <text evidence="10">Carbohydrate biosynthesis; D-glycero-D-manno-heptose 7-phosphate biosynthesis; D-glycero-alpha-D-manno-heptose 7-phosphate and D-glycero-beta-D-manno-heptose 7-phosphate from sedoheptulose 7-phosphate: step 1/1.</text>
</comment>
<dbReference type="InterPro" id="IPR050099">
    <property type="entry name" value="SIS_GmhA/DiaA_subfam"/>
</dbReference>
<evidence type="ECO:0000256" key="9">
    <source>
        <dbReference type="ARBA" id="ARBA00023277"/>
    </source>
</evidence>
<evidence type="ECO:0000256" key="7">
    <source>
        <dbReference type="ARBA" id="ARBA00022833"/>
    </source>
</evidence>
<keyword evidence="6 10" id="KW-0479">Metal-binding</keyword>
<evidence type="ECO:0000256" key="3">
    <source>
        <dbReference type="ARBA" id="ARBA00004496"/>
    </source>
</evidence>
<dbReference type="GO" id="GO:0005975">
    <property type="term" value="P:carbohydrate metabolic process"/>
    <property type="evidence" value="ECO:0007669"/>
    <property type="project" value="UniProtKB-UniRule"/>
</dbReference>
<keyword evidence="5 10" id="KW-0963">Cytoplasm</keyword>
<dbReference type="PANTHER" id="PTHR30390">
    <property type="entry name" value="SEDOHEPTULOSE 7-PHOSPHATE ISOMERASE / DNAA INITIATOR-ASSOCIATING FACTOR FOR REPLICATION INITIATION"/>
    <property type="match status" value="1"/>
</dbReference>
<feature type="binding site" evidence="10">
    <location>
        <position position="174"/>
    </location>
    <ligand>
        <name>Zn(2+)</name>
        <dbReference type="ChEBI" id="CHEBI:29105"/>
    </ligand>
</feature>
<dbReference type="UniPathway" id="UPA00041">
    <property type="reaction ID" value="UER00436"/>
</dbReference>
<feature type="binding site" evidence="10">
    <location>
        <position position="174"/>
    </location>
    <ligand>
        <name>substrate</name>
    </ligand>
</feature>
<evidence type="ECO:0000256" key="10">
    <source>
        <dbReference type="HAMAP-Rule" id="MF_00067"/>
    </source>
</evidence>
<dbReference type="EMBL" id="NVQR01000037">
    <property type="protein sequence ID" value="PCH62545.1"/>
    <property type="molecule type" value="Genomic_DNA"/>
</dbReference>
<dbReference type="EC" id="5.3.1.28" evidence="10"/>
<evidence type="ECO:0000256" key="2">
    <source>
        <dbReference type="ARBA" id="ARBA00003172"/>
    </source>
</evidence>
<accession>A0A2A4MR13</accession>
<feature type="domain" description="SIS" evidence="11">
    <location>
        <begin position="36"/>
        <end position="198"/>
    </location>
</feature>
<dbReference type="Proteomes" id="UP000218172">
    <property type="component" value="Unassembled WGS sequence"/>
</dbReference>
<dbReference type="GO" id="GO:0008968">
    <property type="term" value="F:D-sedoheptulose 7-phosphate isomerase activity"/>
    <property type="evidence" value="ECO:0007669"/>
    <property type="project" value="UniProtKB-UniRule"/>
</dbReference>
<dbReference type="Gene3D" id="3.40.50.10490">
    <property type="entry name" value="Glucose-6-phosphate isomerase like protein, domain 1"/>
    <property type="match status" value="1"/>
</dbReference>
<gene>
    <name evidence="10" type="primary">gmhA</name>
    <name evidence="12" type="ORF">COC19_02690</name>
</gene>
<dbReference type="PANTHER" id="PTHR30390:SF6">
    <property type="entry name" value="DNAA INITIATOR-ASSOCIATING PROTEIN DIAA"/>
    <property type="match status" value="1"/>
</dbReference>
<feature type="binding site" evidence="10">
    <location>
        <position position="64"/>
    </location>
    <ligand>
        <name>substrate</name>
    </ligand>
</feature>
<protein>
    <recommendedName>
        <fullName evidence="10">Phosphoheptose isomerase</fullName>
        <ecNumber evidence="10">5.3.1.28</ecNumber>
    </recommendedName>
    <alternativeName>
        <fullName evidence="10">Sedoheptulose 7-phosphate isomerase</fullName>
    </alternativeName>
</protein>
<evidence type="ECO:0000256" key="6">
    <source>
        <dbReference type="ARBA" id="ARBA00022723"/>
    </source>
</evidence>
<organism evidence="12 13">
    <name type="scientific">SAR86 cluster bacterium</name>
    <dbReference type="NCBI Taxonomy" id="2030880"/>
    <lineage>
        <taxon>Bacteria</taxon>
        <taxon>Pseudomonadati</taxon>
        <taxon>Pseudomonadota</taxon>
        <taxon>Gammaproteobacteria</taxon>
        <taxon>SAR86 cluster</taxon>
    </lineage>
</organism>